<proteinExistence type="inferred from homology"/>
<evidence type="ECO:0000256" key="16">
    <source>
        <dbReference type="ARBA" id="ARBA00044106"/>
    </source>
</evidence>
<evidence type="ECO:0000256" key="10">
    <source>
        <dbReference type="ARBA" id="ARBA00042300"/>
    </source>
</evidence>
<comment type="catalytic activity">
    <reaction evidence="12">
        <text>1D-myo-inositol 1,2-bisphosphate + H2O = 1D-myo-inositol 2-phosphate + phosphate</text>
        <dbReference type="Rhea" id="RHEA:77135"/>
        <dbReference type="ChEBI" id="CHEBI:15377"/>
        <dbReference type="ChEBI" id="CHEBI:43474"/>
        <dbReference type="ChEBI" id="CHEBI:84142"/>
        <dbReference type="ChEBI" id="CHEBI:195539"/>
    </reaction>
    <physiologicalReaction direction="left-to-right" evidence="12">
        <dbReference type="Rhea" id="RHEA:77136"/>
    </physiologicalReaction>
</comment>
<evidence type="ECO:0000256" key="15">
    <source>
        <dbReference type="ARBA" id="ARBA00043788"/>
    </source>
</evidence>
<feature type="disulfide bond" evidence="18">
    <location>
        <begin position="412"/>
        <end position="420"/>
    </location>
</feature>
<dbReference type="InterPro" id="IPR016274">
    <property type="entry name" value="Histidine_acid_Pase_euk"/>
</dbReference>
<organism evidence="19 20">
    <name type="scientific">Colletotrichum navitas</name>
    <dbReference type="NCBI Taxonomy" id="681940"/>
    <lineage>
        <taxon>Eukaryota</taxon>
        <taxon>Fungi</taxon>
        <taxon>Dikarya</taxon>
        <taxon>Ascomycota</taxon>
        <taxon>Pezizomycotina</taxon>
        <taxon>Sordariomycetes</taxon>
        <taxon>Hypocreomycetidae</taxon>
        <taxon>Glomerellales</taxon>
        <taxon>Glomerellaceae</taxon>
        <taxon>Colletotrichum</taxon>
        <taxon>Colletotrichum graminicola species complex</taxon>
    </lineage>
</organism>
<evidence type="ECO:0000313" key="19">
    <source>
        <dbReference type="EMBL" id="KAK1563969.1"/>
    </source>
</evidence>
<dbReference type="RefSeq" id="XP_060406856.1">
    <property type="nucleotide sequence ID" value="XM_060556204.1"/>
</dbReference>
<comment type="subunit">
    <text evidence="3">Monomer.</text>
</comment>
<dbReference type="InterPro" id="IPR033379">
    <property type="entry name" value="Acid_Pase_AS"/>
</dbReference>
<comment type="caution">
    <text evidence="19">The sequence shown here is derived from an EMBL/GenBank/DDBJ whole genome shotgun (WGS) entry which is preliminary data.</text>
</comment>
<feature type="disulfide bond" evidence="18">
    <location>
        <begin position="244"/>
        <end position="258"/>
    </location>
</feature>
<comment type="catalytic activity">
    <reaction evidence="13">
        <text>1D-myo-inositol 1,2,6-trisphosphate + H2O = 1D-myo-inositol 1,2-bisphosphate + phosphate</text>
        <dbReference type="Rhea" id="RHEA:77131"/>
        <dbReference type="ChEBI" id="CHEBI:15377"/>
        <dbReference type="ChEBI" id="CHEBI:43474"/>
        <dbReference type="ChEBI" id="CHEBI:195537"/>
        <dbReference type="ChEBI" id="CHEBI:195539"/>
    </reaction>
    <physiologicalReaction direction="left-to-right" evidence="13">
        <dbReference type="Rhea" id="RHEA:77132"/>
    </physiologicalReaction>
</comment>
<evidence type="ECO:0000256" key="5">
    <source>
        <dbReference type="ARBA" id="ARBA00022525"/>
    </source>
</evidence>
<accession>A0AAD8PIQ6</accession>
<evidence type="ECO:0000256" key="9">
    <source>
        <dbReference type="ARBA" id="ARBA00041857"/>
    </source>
</evidence>
<dbReference type="GeneID" id="85440444"/>
<feature type="disulfide bond" evidence="18">
    <location>
        <begin position="193"/>
        <end position="441"/>
    </location>
</feature>
<protein>
    <recommendedName>
        <fullName evidence="16">Phytase A</fullName>
        <ecNumber evidence="4">3.1.3.8</ecNumber>
    </recommendedName>
    <alternativeName>
        <fullName evidence="17">Histidine acid phosphatase phyA</fullName>
    </alternativeName>
    <alternativeName>
        <fullName evidence="10">Myo-inositol hexakisphosphate phosphohydrolase A</fullName>
    </alternativeName>
    <alternativeName>
        <fullName evidence="9">Myo-inositol-hexaphosphate 3-phosphohydrolase A</fullName>
    </alternativeName>
</protein>
<reference evidence="19" key="1">
    <citation type="submission" date="2021-06" db="EMBL/GenBank/DDBJ databases">
        <title>Comparative genomics, transcriptomics and evolutionary studies reveal genomic signatures of adaptation to plant cell wall in hemibiotrophic fungi.</title>
        <authorList>
            <consortium name="DOE Joint Genome Institute"/>
            <person name="Baroncelli R."/>
            <person name="Diaz J.F."/>
            <person name="Benocci T."/>
            <person name="Peng M."/>
            <person name="Battaglia E."/>
            <person name="Haridas S."/>
            <person name="Andreopoulos W."/>
            <person name="Labutti K."/>
            <person name="Pangilinan J."/>
            <person name="Floch G.L."/>
            <person name="Makela M.R."/>
            <person name="Henrissat B."/>
            <person name="Grigoriev I.V."/>
            <person name="Crouch J.A."/>
            <person name="De Vries R.P."/>
            <person name="Sukno S.A."/>
            <person name="Thon M.R."/>
        </authorList>
    </citation>
    <scope>NUCLEOTIDE SEQUENCE</scope>
    <source>
        <strain evidence="19">CBS 125086</strain>
    </source>
</reference>
<keyword evidence="20" id="KW-1185">Reference proteome</keyword>
<dbReference type="Pfam" id="PF00328">
    <property type="entry name" value="His_Phos_2"/>
    <property type="match status" value="1"/>
</dbReference>
<sequence>MLCAPLCVCQCIRLTVQKSSIGGQAFVTSHFWGHFSPFFPVPSEIKAATPPGCQITFVQSLTRHGSRNPTAAKILEYKALIQRIKKSVSHYGKGVEFIHTYDLTLGADQLTQFGKKESFDSGRSFYERYQALAGQNDPFIRTIGENRVVESVSLWKRGFYHSMNDNKPHDTTGHIHIIPKTKGFNNTLNHGLCRAFEKDYATRAKEAQSSWLLKFTQPITLRLNKVLPGAHLTATDTVYLMQLCPMNTVVNGIKSEFCNLFTAEEWMNYEYYETLGKYYGWSYGNPLGPTQGVGFTNELIARLTQQPVVDHTSTNSTLTRDPATFPLNKKIYADFTRGNTMVAIYSAMGLYKDIQPLSKTRRTSAVEAGGFQTSWLIPFASRMYVEKMKCDKTDEEMVRVLVNDRVMPLSGCGADKLGRCTLGRFVESMKFARRGGHWNKCFD</sequence>
<dbReference type="SUPFAM" id="SSF53254">
    <property type="entry name" value="Phosphoglycerate mutase-like"/>
    <property type="match status" value="1"/>
</dbReference>
<evidence type="ECO:0000256" key="7">
    <source>
        <dbReference type="ARBA" id="ARBA00023157"/>
    </source>
</evidence>
<keyword evidence="7 18" id="KW-1015">Disulfide bond</keyword>
<evidence type="ECO:0000256" key="18">
    <source>
        <dbReference type="PIRSR" id="PIRSR000894-2"/>
    </source>
</evidence>
<dbReference type="GO" id="GO:0016158">
    <property type="term" value="F:inositol hexakisphosphate 3-phosphatase activity"/>
    <property type="evidence" value="ECO:0007669"/>
    <property type="project" value="UniProtKB-EC"/>
</dbReference>
<evidence type="ECO:0000256" key="14">
    <source>
        <dbReference type="ARBA" id="ARBA00043748"/>
    </source>
</evidence>
<evidence type="ECO:0000313" key="20">
    <source>
        <dbReference type="Proteomes" id="UP001230504"/>
    </source>
</evidence>
<dbReference type="AlphaFoldDB" id="A0AAD8PIQ6"/>
<comment type="subcellular location">
    <subcellularLocation>
        <location evidence="1">Secreted</location>
    </subcellularLocation>
</comment>
<comment type="catalytic activity">
    <reaction evidence="15">
        <text>1D-myo-inositol hexakisphosphate + H2O = 1D-myo-inositol 1,2,4,5,6-pentakisphosphate + phosphate</text>
        <dbReference type="Rhea" id="RHEA:16989"/>
        <dbReference type="ChEBI" id="CHEBI:15377"/>
        <dbReference type="ChEBI" id="CHEBI:43474"/>
        <dbReference type="ChEBI" id="CHEBI:57798"/>
        <dbReference type="ChEBI" id="CHEBI:58130"/>
        <dbReference type="EC" id="3.1.3.8"/>
    </reaction>
    <physiologicalReaction direction="left-to-right" evidence="15">
        <dbReference type="Rhea" id="RHEA:16990"/>
    </physiologicalReaction>
</comment>
<dbReference type="Proteomes" id="UP001230504">
    <property type="component" value="Unassembled WGS sequence"/>
</dbReference>
<name>A0AAD8PIQ6_9PEZI</name>
<evidence type="ECO:0000256" key="12">
    <source>
        <dbReference type="ARBA" id="ARBA00043675"/>
    </source>
</evidence>
<feature type="disulfide bond" evidence="18">
    <location>
        <begin position="53"/>
        <end position="390"/>
    </location>
</feature>
<comment type="similarity">
    <text evidence="2">Belongs to the histidine acid phosphatase family.</text>
</comment>
<keyword evidence="6" id="KW-0378">Hydrolase</keyword>
<dbReference type="PIRSF" id="PIRSF000894">
    <property type="entry name" value="Acid_phosphatase"/>
    <property type="match status" value="1"/>
</dbReference>
<evidence type="ECO:0000256" key="17">
    <source>
        <dbReference type="ARBA" id="ARBA00044262"/>
    </source>
</evidence>
<dbReference type="PANTHER" id="PTHR20963">
    <property type="entry name" value="MULTIPLE INOSITOL POLYPHOSPHATE PHOSPHATASE-RELATED"/>
    <property type="match status" value="1"/>
</dbReference>
<dbReference type="InterPro" id="IPR029033">
    <property type="entry name" value="His_PPase_superfam"/>
</dbReference>
<comment type="catalytic activity">
    <reaction evidence="14">
        <text>1D-myo-inositol 1,2,4,5,6-pentakisphosphate + H2O = 1D-myo-inositol 1,2,5,6-tetrakisphosphate + phosphate</text>
        <dbReference type="Rhea" id="RHEA:77115"/>
        <dbReference type="ChEBI" id="CHEBI:15377"/>
        <dbReference type="ChEBI" id="CHEBI:43474"/>
        <dbReference type="ChEBI" id="CHEBI:57798"/>
        <dbReference type="ChEBI" id="CHEBI:195535"/>
    </reaction>
    <physiologicalReaction direction="left-to-right" evidence="14">
        <dbReference type="Rhea" id="RHEA:77116"/>
    </physiologicalReaction>
</comment>
<dbReference type="EMBL" id="JAHLJV010000231">
    <property type="protein sequence ID" value="KAK1563969.1"/>
    <property type="molecule type" value="Genomic_DNA"/>
</dbReference>
<dbReference type="EC" id="3.1.3.8" evidence="4"/>
<evidence type="ECO:0000256" key="13">
    <source>
        <dbReference type="ARBA" id="ARBA00043721"/>
    </source>
</evidence>
<evidence type="ECO:0000256" key="6">
    <source>
        <dbReference type="ARBA" id="ARBA00022801"/>
    </source>
</evidence>
<evidence type="ECO:0000256" key="1">
    <source>
        <dbReference type="ARBA" id="ARBA00004613"/>
    </source>
</evidence>
<gene>
    <name evidence="19" type="ORF">LY79DRAFT_530792</name>
</gene>
<evidence type="ECO:0000256" key="2">
    <source>
        <dbReference type="ARBA" id="ARBA00005375"/>
    </source>
</evidence>
<evidence type="ECO:0000256" key="3">
    <source>
        <dbReference type="ARBA" id="ARBA00011245"/>
    </source>
</evidence>
<keyword evidence="5" id="KW-0964">Secreted</keyword>
<keyword evidence="8" id="KW-0325">Glycoprotein</keyword>
<dbReference type="GO" id="GO:0003993">
    <property type="term" value="F:acid phosphatase activity"/>
    <property type="evidence" value="ECO:0007669"/>
    <property type="project" value="TreeGrafter"/>
</dbReference>
<evidence type="ECO:0000256" key="11">
    <source>
        <dbReference type="ARBA" id="ARBA00043670"/>
    </source>
</evidence>
<dbReference type="PROSITE" id="PS00616">
    <property type="entry name" value="HIS_ACID_PHOSPHAT_1"/>
    <property type="match status" value="1"/>
</dbReference>
<dbReference type="PANTHER" id="PTHR20963:SF24">
    <property type="entry name" value="3-PHYTASE B"/>
    <property type="match status" value="1"/>
</dbReference>
<evidence type="ECO:0000256" key="8">
    <source>
        <dbReference type="ARBA" id="ARBA00023180"/>
    </source>
</evidence>
<dbReference type="Gene3D" id="3.40.50.1240">
    <property type="entry name" value="Phosphoglycerate mutase-like"/>
    <property type="match status" value="1"/>
</dbReference>
<dbReference type="CDD" id="cd07061">
    <property type="entry name" value="HP_HAP_like"/>
    <property type="match status" value="1"/>
</dbReference>
<dbReference type="InterPro" id="IPR000560">
    <property type="entry name" value="His_Pase_clade-2"/>
</dbReference>
<comment type="catalytic activity">
    <reaction evidence="11">
        <text>1D-myo-inositol 1,2,5,6-tetrakisphosphate + H2O = 1D-myo-inositol 1,2,6-trisphosphate + phosphate</text>
        <dbReference type="Rhea" id="RHEA:77119"/>
        <dbReference type="ChEBI" id="CHEBI:15377"/>
        <dbReference type="ChEBI" id="CHEBI:43474"/>
        <dbReference type="ChEBI" id="CHEBI:195535"/>
        <dbReference type="ChEBI" id="CHEBI:195537"/>
    </reaction>
    <physiologicalReaction direction="left-to-right" evidence="11">
        <dbReference type="Rhea" id="RHEA:77120"/>
    </physiologicalReaction>
</comment>
<dbReference type="GO" id="GO:0005576">
    <property type="term" value="C:extracellular region"/>
    <property type="evidence" value="ECO:0007669"/>
    <property type="project" value="UniProtKB-SubCell"/>
</dbReference>
<evidence type="ECO:0000256" key="4">
    <source>
        <dbReference type="ARBA" id="ARBA00012632"/>
    </source>
</evidence>